<gene>
    <name evidence="1" type="ORF">SPELUC_LOCUS6309</name>
</gene>
<evidence type="ECO:0000313" key="1">
    <source>
        <dbReference type="EMBL" id="CAG8579546.1"/>
    </source>
</evidence>
<reference evidence="1" key="1">
    <citation type="submission" date="2021-06" db="EMBL/GenBank/DDBJ databases">
        <authorList>
            <person name="Kallberg Y."/>
            <person name="Tangrot J."/>
            <person name="Rosling A."/>
        </authorList>
    </citation>
    <scope>NUCLEOTIDE SEQUENCE</scope>
    <source>
        <strain evidence="1">28 12/20/2015</strain>
    </source>
</reference>
<accession>A0ACA9MAL0</accession>
<evidence type="ECO:0000313" key="2">
    <source>
        <dbReference type="Proteomes" id="UP000789366"/>
    </source>
</evidence>
<proteinExistence type="predicted"/>
<sequence length="169" mass="19484">MNYFTNLNEQEINNSESDDSSEFSKSEFEISFSHNHHDEHLLNELLIEFEHMTLTEDNLLYAESEVSGQKRGQRQGQRRGQERSISRISRSSRGSSSSTVDTSQLSEPINFILLQFEHPFNEKGYPVLSSQFHSTETVTPLMLFYEFFSVDSLNKIVESTNKYAIQNSA</sequence>
<name>A0ACA9MAL0_9GLOM</name>
<organism evidence="1 2">
    <name type="scientific">Cetraspora pellucida</name>
    <dbReference type="NCBI Taxonomy" id="1433469"/>
    <lineage>
        <taxon>Eukaryota</taxon>
        <taxon>Fungi</taxon>
        <taxon>Fungi incertae sedis</taxon>
        <taxon>Mucoromycota</taxon>
        <taxon>Glomeromycotina</taxon>
        <taxon>Glomeromycetes</taxon>
        <taxon>Diversisporales</taxon>
        <taxon>Gigasporaceae</taxon>
        <taxon>Cetraspora</taxon>
    </lineage>
</organism>
<feature type="non-terminal residue" evidence="1">
    <location>
        <position position="169"/>
    </location>
</feature>
<dbReference type="EMBL" id="CAJVPW010007316">
    <property type="protein sequence ID" value="CAG8579546.1"/>
    <property type="molecule type" value="Genomic_DNA"/>
</dbReference>
<comment type="caution">
    <text evidence="1">The sequence shown here is derived from an EMBL/GenBank/DDBJ whole genome shotgun (WGS) entry which is preliminary data.</text>
</comment>
<keyword evidence="2" id="KW-1185">Reference proteome</keyword>
<dbReference type="Proteomes" id="UP000789366">
    <property type="component" value="Unassembled WGS sequence"/>
</dbReference>
<protein>
    <submittedName>
        <fullName evidence="1">15773_t:CDS:1</fullName>
    </submittedName>
</protein>